<gene>
    <name evidence="1" type="ORF">ISF6_0406</name>
</gene>
<reference evidence="1 2" key="2">
    <citation type="journal article" date="2016" name="Science">
        <title>A bacterium that degrades and assimilates poly(ethylene terephthalate).</title>
        <authorList>
            <person name="Yoshida S."/>
            <person name="Hiraga K."/>
            <person name="Takehana T."/>
            <person name="Taniguchi I."/>
            <person name="Yamaji H."/>
            <person name="Maeda Y."/>
            <person name="Toyohara K."/>
            <person name="Miyamoto K."/>
            <person name="Kimura Y."/>
            <person name="Oda K."/>
        </authorList>
    </citation>
    <scope>NUCLEOTIDE SEQUENCE [LARGE SCALE GENOMIC DNA]</scope>
    <source>
        <strain evidence="2">NBRC 110686 / TISTR 2288 / 201-F6</strain>
    </source>
</reference>
<proteinExistence type="predicted"/>
<dbReference type="Proteomes" id="UP000037660">
    <property type="component" value="Unassembled WGS sequence"/>
</dbReference>
<protein>
    <submittedName>
        <fullName evidence="1">Uncharacterized protein</fullName>
    </submittedName>
</protein>
<keyword evidence="2" id="KW-1185">Reference proteome</keyword>
<comment type="caution">
    <text evidence="1">The sequence shown here is derived from an EMBL/GenBank/DDBJ whole genome shotgun (WGS) entry which is preliminary data.</text>
</comment>
<dbReference type="EMBL" id="BBYR01000116">
    <property type="protein sequence ID" value="GAP38987.1"/>
    <property type="molecule type" value="Genomic_DNA"/>
</dbReference>
<accession>A0A0K8P8L8</accession>
<evidence type="ECO:0000313" key="1">
    <source>
        <dbReference type="EMBL" id="GAP38987.1"/>
    </source>
</evidence>
<dbReference type="AlphaFoldDB" id="A0A0K8P8L8"/>
<sequence>MFVNGKSAGALKPNTFAHALVEPGEVQIFLRRNGLNHNAGDSGNDALDEIAVGMHGWRLSEERRERRWRRYCGSDS</sequence>
<evidence type="ECO:0000313" key="2">
    <source>
        <dbReference type="Proteomes" id="UP000037660"/>
    </source>
</evidence>
<name>A0A0K8P8L8_PISS1</name>
<organism evidence="1 2">
    <name type="scientific">Piscinibacter sakaiensis</name>
    <name type="common">Ideonella sakaiensis</name>
    <dbReference type="NCBI Taxonomy" id="1547922"/>
    <lineage>
        <taxon>Bacteria</taxon>
        <taxon>Pseudomonadati</taxon>
        <taxon>Pseudomonadota</taxon>
        <taxon>Betaproteobacteria</taxon>
        <taxon>Burkholderiales</taxon>
        <taxon>Sphaerotilaceae</taxon>
        <taxon>Piscinibacter</taxon>
    </lineage>
</organism>
<reference evidence="2" key="1">
    <citation type="submission" date="2015-07" db="EMBL/GenBank/DDBJ databases">
        <title>Discovery of a poly(ethylene terephthalate assimilation.</title>
        <authorList>
            <person name="Yoshida S."/>
            <person name="Hiraga K."/>
            <person name="Takehana T."/>
            <person name="Taniguchi I."/>
            <person name="Yamaji H."/>
            <person name="Maeda Y."/>
            <person name="Toyohara K."/>
            <person name="Miyamoto K."/>
            <person name="Kimura Y."/>
            <person name="Oda K."/>
        </authorList>
    </citation>
    <scope>NUCLEOTIDE SEQUENCE [LARGE SCALE GENOMIC DNA]</scope>
    <source>
        <strain evidence="2">NBRC 110686 / TISTR 2288 / 201-F6</strain>
    </source>
</reference>